<dbReference type="AlphaFoldDB" id="A0A7X5HU32"/>
<dbReference type="SUPFAM" id="SSF82549">
    <property type="entry name" value="DAK1/DegV-like"/>
    <property type="match status" value="1"/>
</dbReference>
<organism evidence="2 3">
    <name type="scientific">Anaerotalea alkaliphila</name>
    <dbReference type="NCBI Taxonomy" id="2662126"/>
    <lineage>
        <taxon>Bacteria</taxon>
        <taxon>Bacillati</taxon>
        <taxon>Bacillota</taxon>
        <taxon>Clostridia</taxon>
        <taxon>Eubacteriales</taxon>
        <taxon>Anaerotalea</taxon>
    </lineage>
</organism>
<dbReference type="Gene3D" id="3.40.50.10440">
    <property type="entry name" value="Dihydroxyacetone kinase, domain 1"/>
    <property type="match status" value="1"/>
</dbReference>
<evidence type="ECO:0000313" key="3">
    <source>
        <dbReference type="Proteomes" id="UP000461585"/>
    </source>
</evidence>
<dbReference type="RefSeq" id="WP_162369397.1">
    <property type="nucleotide sequence ID" value="NZ_JAAEEH010000004.1"/>
</dbReference>
<keyword evidence="3" id="KW-1185">Reference proteome</keyword>
<dbReference type="PANTHER" id="PTHR33434:SF2">
    <property type="entry name" value="FATTY ACID-BINDING PROTEIN TM_1468"/>
    <property type="match status" value="1"/>
</dbReference>
<dbReference type="Gene3D" id="2.20.28.50">
    <property type="entry name" value="degv family protein"/>
    <property type="match status" value="1"/>
</dbReference>
<evidence type="ECO:0000256" key="1">
    <source>
        <dbReference type="ARBA" id="ARBA00023121"/>
    </source>
</evidence>
<dbReference type="EMBL" id="JAAEEH010000004">
    <property type="protein sequence ID" value="NDL66675.1"/>
    <property type="molecule type" value="Genomic_DNA"/>
</dbReference>
<dbReference type="Gene3D" id="3.30.1180.10">
    <property type="match status" value="1"/>
</dbReference>
<dbReference type="PROSITE" id="PS51482">
    <property type="entry name" value="DEGV"/>
    <property type="match status" value="1"/>
</dbReference>
<proteinExistence type="predicted"/>
<dbReference type="InterPro" id="IPR003797">
    <property type="entry name" value="DegV"/>
</dbReference>
<dbReference type="Proteomes" id="UP000461585">
    <property type="component" value="Unassembled WGS sequence"/>
</dbReference>
<gene>
    <name evidence="2" type="ORF">GXN74_02785</name>
</gene>
<dbReference type="InterPro" id="IPR050270">
    <property type="entry name" value="DegV_domain_contain"/>
</dbReference>
<accession>A0A7X5HU32</accession>
<protein>
    <submittedName>
        <fullName evidence="2">DegV family protein</fullName>
    </submittedName>
</protein>
<name>A0A7X5HU32_9FIRM</name>
<comment type="caution">
    <text evidence="2">The sequence shown here is derived from an EMBL/GenBank/DDBJ whole genome shotgun (WGS) entry which is preliminary data.</text>
</comment>
<dbReference type="Pfam" id="PF02645">
    <property type="entry name" value="DegV"/>
    <property type="match status" value="1"/>
</dbReference>
<dbReference type="GO" id="GO:0008289">
    <property type="term" value="F:lipid binding"/>
    <property type="evidence" value="ECO:0007669"/>
    <property type="project" value="UniProtKB-KW"/>
</dbReference>
<keyword evidence="1" id="KW-0446">Lipid-binding</keyword>
<dbReference type="PANTHER" id="PTHR33434">
    <property type="entry name" value="DEGV DOMAIN-CONTAINING PROTEIN DR_1986-RELATED"/>
    <property type="match status" value="1"/>
</dbReference>
<dbReference type="NCBIfam" id="TIGR00762">
    <property type="entry name" value="DegV"/>
    <property type="match status" value="1"/>
</dbReference>
<dbReference type="InterPro" id="IPR043168">
    <property type="entry name" value="DegV_C"/>
</dbReference>
<sequence length="279" mass="30328">MRYKILADSSCDVDDRMKGELEITLVPLTIDVDGTRYVDDGELDVASYIRIMNASSNNPKSACPSPEDYLKEIPEDAEGTFIITLSSALSGSFNSAMLARNLYLEGNPEKKVHVFDSRSAASGEVLAALWTAECIRQGMGFEEIVDVVEERIRNMTVVFVLERLDHLEKAGRLSTLKAAIANVLNIKLILHATREGTIDLLGKARGTGKALGKMVETIGGKGEDLSGKTLVIAHCAARDRAEQVKGMVEARYGFKEILIVPTRGLSSTYANEGGVILAY</sequence>
<evidence type="ECO:0000313" key="2">
    <source>
        <dbReference type="EMBL" id="NDL66675.1"/>
    </source>
</evidence>
<reference evidence="2 3" key="1">
    <citation type="submission" date="2020-01" db="EMBL/GenBank/DDBJ databases">
        <title>Anaeroalcalibacter tamaniensis gen. nov., sp. nov., moderately halophilic strictly anaerobic fermenter bacterium from mud volcano of Taman peninsula.</title>
        <authorList>
            <person name="Frolova A."/>
            <person name="Merkel A.Y."/>
            <person name="Slobodkin A.I."/>
        </authorList>
    </citation>
    <scope>NUCLEOTIDE SEQUENCE [LARGE SCALE GENOMIC DNA]</scope>
    <source>
        <strain evidence="2 3">F-3ap</strain>
    </source>
</reference>